<keyword evidence="3" id="KW-0328">Glycosyltransferase</keyword>
<feature type="domain" description="Glycosyltransferase family 28 N-terminal" evidence="11">
    <location>
        <begin position="8"/>
        <end position="141"/>
    </location>
</feature>
<dbReference type="GO" id="GO:0008360">
    <property type="term" value="P:regulation of cell shape"/>
    <property type="evidence" value="ECO:0007669"/>
    <property type="project" value="UniProtKB-KW"/>
</dbReference>
<dbReference type="GO" id="GO:0005975">
    <property type="term" value="P:carbohydrate metabolic process"/>
    <property type="evidence" value="ECO:0007669"/>
    <property type="project" value="InterPro"/>
</dbReference>
<evidence type="ECO:0000256" key="1">
    <source>
        <dbReference type="ARBA" id="ARBA00022475"/>
    </source>
</evidence>
<evidence type="ECO:0000259" key="11">
    <source>
        <dbReference type="Pfam" id="PF03033"/>
    </source>
</evidence>
<evidence type="ECO:0000256" key="5">
    <source>
        <dbReference type="ARBA" id="ARBA00022960"/>
    </source>
</evidence>
<dbReference type="InterPro" id="IPR006009">
    <property type="entry name" value="GlcNAc_MurG"/>
</dbReference>
<evidence type="ECO:0000256" key="7">
    <source>
        <dbReference type="ARBA" id="ARBA00023136"/>
    </source>
</evidence>
<keyword evidence="6" id="KW-0573">Peptidoglycan synthesis</keyword>
<evidence type="ECO:0008006" key="14">
    <source>
        <dbReference type="Google" id="ProtNLM"/>
    </source>
</evidence>
<evidence type="ECO:0000259" key="12">
    <source>
        <dbReference type="Pfam" id="PF04101"/>
    </source>
</evidence>
<gene>
    <name evidence="13" type="ORF">METZ01_LOCUS11029</name>
</gene>
<accession>A0A381NU84</accession>
<dbReference type="Pfam" id="PF04101">
    <property type="entry name" value="Glyco_tran_28_C"/>
    <property type="match status" value="1"/>
</dbReference>
<dbReference type="PANTHER" id="PTHR21015:SF27">
    <property type="entry name" value="UDP-N-ACETYLGLUCOSAMINE--N-ACETYLMURAMYL-(PENTAPEPTIDE) PYROPHOSPHORYL-UNDECAPRENOL N-ACETYLGLUCOSAMINE TRANSFERASE"/>
    <property type="match status" value="1"/>
</dbReference>
<keyword evidence="8" id="KW-0131">Cell cycle</keyword>
<feature type="transmembrane region" description="Helical" evidence="10">
    <location>
        <begin position="76"/>
        <end position="94"/>
    </location>
</feature>
<evidence type="ECO:0000256" key="4">
    <source>
        <dbReference type="ARBA" id="ARBA00022679"/>
    </source>
</evidence>
<feature type="transmembrane region" description="Helical" evidence="10">
    <location>
        <begin position="100"/>
        <end position="119"/>
    </location>
</feature>
<dbReference type="PANTHER" id="PTHR21015">
    <property type="entry name" value="UDP-N-ACETYLGLUCOSAMINE--N-ACETYLMURAMYL-(PENTAPEPTIDE) PYROPHOSPHORYL-UNDECAPRENOL N-ACETYLGLUCOSAMINE TRANSFERASE 1"/>
    <property type="match status" value="1"/>
</dbReference>
<keyword evidence="10" id="KW-0812">Transmembrane</keyword>
<reference evidence="13" key="1">
    <citation type="submission" date="2018-05" db="EMBL/GenBank/DDBJ databases">
        <authorList>
            <person name="Lanie J.A."/>
            <person name="Ng W.-L."/>
            <person name="Kazmierczak K.M."/>
            <person name="Andrzejewski T.M."/>
            <person name="Davidsen T.M."/>
            <person name="Wayne K.J."/>
            <person name="Tettelin H."/>
            <person name="Glass J.I."/>
            <person name="Rusch D."/>
            <person name="Podicherti R."/>
            <person name="Tsui H.-C.T."/>
            <person name="Winkler M.E."/>
        </authorList>
    </citation>
    <scope>NUCLEOTIDE SEQUENCE</scope>
</reference>
<evidence type="ECO:0000256" key="10">
    <source>
        <dbReference type="SAM" id="Phobius"/>
    </source>
</evidence>
<keyword evidence="7 10" id="KW-0472">Membrane</keyword>
<sequence>MSDKTVRVLFTGGGSGGPTIPLLALAQEIRGLKKNSEFLFLGSKFGPERKMVEQAEIPFSTIPSGKLRRYWNWRNFIDPLYILGGGITGLIYLLRFRPQVIVSAGSFVSVPVAYAAWLLRIPHVIMQMDLRSGLANRLMAPVSSALVFYFDSTASQFPSISLKRKIGPVVRQEIYSASAKRANERFGLHPERPLILITGGGQGAVGLNQAIFPLIKHWLVDFQVVHLTGTKWNNSLEQKSPAFSHPDYHQIETIHEGMGDLLSRSEIVLTRAGMGIIGELAVLQKDTVLIPLPGTHQEDNALIIKKYKAAEIVSQVDLASTGLEWWNSFLEKRVPGEMGKRLHEILQDGGTNDFAQLVFEITDER</sequence>
<organism evidence="13">
    <name type="scientific">marine metagenome</name>
    <dbReference type="NCBI Taxonomy" id="408172"/>
    <lineage>
        <taxon>unclassified sequences</taxon>
        <taxon>metagenomes</taxon>
        <taxon>ecological metagenomes</taxon>
    </lineage>
</organism>
<evidence type="ECO:0000256" key="2">
    <source>
        <dbReference type="ARBA" id="ARBA00022618"/>
    </source>
</evidence>
<dbReference type="Gene3D" id="3.40.50.2000">
    <property type="entry name" value="Glycogen Phosphorylase B"/>
    <property type="match status" value="2"/>
</dbReference>
<proteinExistence type="inferred from homology"/>
<feature type="domain" description="Glycosyl transferase family 28 C-terminal" evidence="12">
    <location>
        <begin position="195"/>
        <end position="323"/>
    </location>
</feature>
<dbReference type="GO" id="GO:0071555">
    <property type="term" value="P:cell wall organization"/>
    <property type="evidence" value="ECO:0007669"/>
    <property type="project" value="UniProtKB-KW"/>
</dbReference>
<evidence type="ECO:0000256" key="8">
    <source>
        <dbReference type="ARBA" id="ARBA00023306"/>
    </source>
</evidence>
<dbReference type="InterPro" id="IPR004276">
    <property type="entry name" value="GlycoTrans_28_N"/>
</dbReference>
<evidence type="ECO:0000256" key="3">
    <source>
        <dbReference type="ARBA" id="ARBA00022676"/>
    </source>
</evidence>
<keyword evidence="1" id="KW-1003">Cell membrane</keyword>
<dbReference type="GO" id="GO:0009252">
    <property type="term" value="P:peptidoglycan biosynthetic process"/>
    <property type="evidence" value="ECO:0007669"/>
    <property type="project" value="UniProtKB-KW"/>
</dbReference>
<dbReference type="InterPro" id="IPR007235">
    <property type="entry name" value="Glyco_trans_28_C"/>
</dbReference>
<dbReference type="HAMAP" id="MF_00033">
    <property type="entry name" value="MurG"/>
    <property type="match status" value="1"/>
</dbReference>
<dbReference type="EMBL" id="UINC01000601">
    <property type="protein sequence ID" value="SUZ58175.1"/>
    <property type="molecule type" value="Genomic_DNA"/>
</dbReference>
<dbReference type="CDD" id="cd03785">
    <property type="entry name" value="GT28_MurG"/>
    <property type="match status" value="1"/>
</dbReference>
<keyword evidence="2" id="KW-0132">Cell division</keyword>
<dbReference type="AlphaFoldDB" id="A0A381NU84"/>
<dbReference type="GO" id="GO:0051301">
    <property type="term" value="P:cell division"/>
    <property type="evidence" value="ECO:0007669"/>
    <property type="project" value="UniProtKB-KW"/>
</dbReference>
<keyword evidence="10" id="KW-1133">Transmembrane helix</keyword>
<evidence type="ECO:0000256" key="6">
    <source>
        <dbReference type="ARBA" id="ARBA00022984"/>
    </source>
</evidence>
<evidence type="ECO:0000256" key="9">
    <source>
        <dbReference type="ARBA" id="ARBA00023316"/>
    </source>
</evidence>
<evidence type="ECO:0000313" key="13">
    <source>
        <dbReference type="EMBL" id="SUZ58175.1"/>
    </source>
</evidence>
<dbReference type="Pfam" id="PF03033">
    <property type="entry name" value="Glyco_transf_28"/>
    <property type="match status" value="1"/>
</dbReference>
<name>A0A381NU84_9ZZZZ</name>
<dbReference type="SUPFAM" id="SSF53756">
    <property type="entry name" value="UDP-Glycosyltransferase/glycogen phosphorylase"/>
    <property type="match status" value="1"/>
</dbReference>
<keyword evidence="9" id="KW-0961">Cell wall biogenesis/degradation</keyword>
<protein>
    <recommendedName>
        <fullName evidence="14">Glycosyl transferase family 28 C-terminal domain-containing protein</fullName>
    </recommendedName>
</protein>
<keyword evidence="4" id="KW-0808">Transferase</keyword>
<dbReference type="GO" id="GO:0050511">
    <property type="term" value="F:undecaprenyldiphospho-muramoylpentapeptide beta-N-acetylglucosaminyltransferase activity"/>
    <property type="evidence" value="ECO:0007669"/>
    <property type="project" value="InterPro"/>
</dbReference>
<keyword evidence="5" id="KW-0133">Cell shape</keyword>